<reference evidence="1" key="1">
    <citation type="submission" date="2014-09" db="EMBL/GenBank/DDBJ databases">
        <authorList>
            <person name="Magalhaes I.L.F."/>
            <person name="Oliveira U."/>
            <person name="Santos F.R."/>
            <person name="Vidigal T.H.D.A."/>
            <person name="Brescovit A.D."/>
            <person name="Santos A.J."/>
        </authorList>
    </citation>
    <scope>NUCLEOTIDE SEQUENCE</scope>
    <source>
        <tissue evidence="1">Shoot tissue taken approximately 20 cm above the soil surface</tissue>
    </source>
</reference>
<accession>A0A0A9B4B4</accession>
<sequence length="33" mass="3878">MELWINCPLDFSNTFLSKDNFTDVQGYVYLSCN</sequence>
<evidence type="ECO:0000313" key="1">
    <source>
        <dbReference type="EMBL" id="JAD54122.1"/>
    </source>
</evidence>
<dbReference type="EMBL" id="GBRH01243773">
    <property type="protein sequence ID" value="JAD54122.1"/>
    <property type="molecule type" value="Transcribed_RNA"/>
</dbReference>
<reference evidence="1" key="2">
    <citation type="journal article" date="2015" name="Data Brief">
        <title>Shoot transcriptome of the giant reed, Arundo donax.</title>
        <authorList>
            <person name="Barrero R.A."/>
            <person name="Guerrero F.D."/>
            <person name="Moolhuijzen P."/>
            <person name="Goolsby J.A."/>
            <person name="Tidwell J."/>
            <person name="Bellgard S.E."/>
            <person name="Bellgard M.I."/>
        </authorList>
    </citation>
    <scope>NUCLEOTIDE SEQUENCE</scope>
    <source>
        <tissue evidence="1">Shoot tissue taken approximately 20 cm above the soil surface</tissue>
    </source>
</reference>
<name>A0A0A9B4B4_ARUDO</name>
<dbReference type="AlphaFoldDB" id="A0A0A9B4B4"/>
<organism evidence="1">
    <name type="scientific">Arundo donax</name>
    <name type="common">Giant reed</name>
    <name type="synonym">Donax arundinaceus</name>
    <dbReference type="NCBI Taxonomy" id="35708"/>
    <lineage>
        <taxon>Eukaryota</taxon>
        <taxon>Viridiplantae</taxon>
        <taxon>Streptophyta</taxon>
        <taxon>Embryophyta</taxon>
        <taxon>Tracheophyta</taxon>
        <taxon>Spermatophyta</taxon>
        <taxon>Magnoliopsida</taxon>
        <taxon>Liliopsida</taxon>
        <taxon>Poales</taxon>
        <taxon>Poaceae</taxon>
        <taxon>PACMAD clade</taxon>
        <taxon>Arundinoideae</taxon>
        <taxon>Arundineae</taxon>
        <taxon>Arundo</taxon>
    </lineage>
</organism>
<proteinExistence type="predicted"/>
<protein>
    <submittedName>
        <fullName evidence="1">Uncharacterized protein</fullName>
    </submittedName>
</protein>